<comment type="caution">
    <text evidence="2">The sequence shown here is derived from an EMBL/GenBank/DDBJ whole genome shotgun (WGS) entry which is preliminary data.</text>
</comment>
<accession>A0ABR2L9D2</accession>
<gene>
    <name evidence="2" type="ORF">M9Y10_002276</name>
</gene>
<evidence type="ECO:0000313" key="3">
    <source>
        <dbReference type="Proteomes" id="UP001470230"/>
    </source>
</evidence>
<sequence length="82" mass="9313">MSSNKSKFGDLQVQEGIKEKRGTVKFFNSATYDFKKTQENDEKPPSYKDIDSLTPEEPSDSLLSEDKANLQPNKNSDQQPDK</sequence>
<name>A0ABR2L9D2_9EUKA</name>
<organism evidence="2 3">
    <name type="scientific">Tritrichomonas musculus</name>
    <dbReference type="NCBI Taxonomy" id="1915356"/>
    <lineage>
        <taxon>Eukaryota</taxon>
        <taxon>Metamonada</taxon>
        <taxon>Parabasalia</taxon>
        <taxon>Tritrichomonadida</taxon>
        <taxon>Tritrichomonadidae</taxon>
        <taxon>Tritrichomonas</taxon>
    </lineage>
</organism>
<protein>
    <submittedName>
        <fullName evidence="2">Uncharacterized protein</fullName>
    </submittedName>
</protein>
<dbReference type="Proteomes" id="UP001470230">
    <property type="component" value="Unassembled WGS sequence"/>
</dbReference>
<feature type="region of interest" description="Disordered" evidence="1">
    <location>
        <begin position="1"/>
        <end position="82"/>
    </location>
</feature>
<feature type="compositionally biased region" description="Basic and acidic residues" evidence="1">
    <location>
        <begin position="33"/>
        <end position="51"/>
    </location>
</feature>
<proteinExistence type="predicted"/>
<reference evidence="2 3" key="1">
    <citation type="submission" date="2024-04" db="EMBL/GenBank/DDBJ databases">
        <title>Tritrichomonas musculus Genome.</title>
        <authorList>
            <person name="Alves-Ferreira E."/>
            <person name="Grigg M."/>
            <person name="Lorenzi H."/>
            <person name="Galac M."/>
        </authorList>
    </citation>
    <scope>NUCLEOTIDE SEQUENCE [LARGE SCALE GENOMIC DNA]</scope>
    <source>
        <strain evidence="2 3">EAF2021</strain>
    </source>
</reference>
<evidence type="ECO:0000256" key="1">
    <source>
        <dbReference type="SAM" id="MobiDB-lite"/>
    </source>
</evidence>
<keyword evidence="3" id="KW-1185">Reference proteome</keyword>
<feature type="compositionally biased region" description="Polar residues" evidence="1">
    <location>
        <begin position="70"/>
        <end position="82"/>
    </location>
</feature>
<evidence type="ECO:0000313" key="2">
    <source>
        <dbReference type="EMBL" id="KAK8899953.1"/>
    </source>
</evidence>
<dbReference type="EMBL" id="JAPFFF010000001">
    <property type="protein sequence ID" value="KAK8899953.1"/>
    <property type="molecule type" value="Genomic_DNA"/>
</dbReference>